<accession>A0AA35Y4Q1</accession>
<keyword evidence="2" id="KW-1185">Reference proteome</keyword>
<sequence length="252" mass="27578">MTSGRVVLDEMLIAAQPRLAWRKPLAHISKIVGQGVYPVPMAARLLRVSPSKVRAWVYGNGGEAVLTPELDAESGKDALSFVNLIEVMFLADLRGHGVSLQSIRAMLARTKRTLDLDHPFATRKFHTDGKAIWLETADETGDRAIIDLTDGNGAMLEVLERSFRKSVSFDLASGQANVWRPSADQPRVVLDPARQFGRPIDGVTGVPTEVLADALKAERGDVARVAAIWEVEPEAVEQAAEFELQFSRRLAA</sequence>
<organism evidence="1 2">
    <name type="scientific">Brytella acorum</name>
    <dbReference type="NCBI Taxonomy" id="2959299"/>
    <lineage>
        <taxon>Bacteria</taxon>
        <taxon>Pseudomonadati</taxon>
        <taxon>Pseudomonadota</taxon>
        <taxon>Alphaproteobacteria</taxon>
        <taxon>Acetobacterales</taxon>
        <taxon>Acetobacteraceae</taxon>
        <taxon>Brytella</taxon>
    </lineage>
</organism>
<protein>
    <recommendedName>
        <fullName evidence="3">DUF433 domain-containing protein</fullName>
    </recommendedName>
</protein>
<name>A0AA35Y4Q1_9PROT</name>
<dbReference type="Proteomes" id="UP001176960">
    <property type="component" value="Unassembled WGS sequence"/>
</dbReference>
<reference evidence="1" key="1">
    <citation type="submission" date="2023-03" db="EMBL/GenBank/DDBJ databases">
        <authorList>
            <person name="Cleenwerck I."/>
        </authorList>
    </citation>
    <scope>NUCLEOTIDE SEQUENCE</scope>
    <source>
        <strain evidence="1">LMG 32879</strain>
    </source>
</reference>
<evidence type="ECO:0008006" key="3">
    <source>
        <dbReference type="Google" id="ProtNLM"/>
    </source>
</evidence>
<proteinExistence type="predicted"/>
<evidence type="ECO:0000313" key="2">
    <source>
        <dbReference type="Proteomes" id="UP001176960"/>
    </source>
</evidence>
<evidence type="ECO:0000313" key="1">
    <source>
        <dbReference type="EMBL" id="CAI9121333.1"/>
    </source>
</evidence>
<dbReference type="EMBL" id="CATKSH010000013">
    <property type="protein sequence ID" value="CAI9121333.1"/>
    <property type="molecule type" value="Genomic_DNA"/>
</dbReference>
<gene>
    <name evidence="1" type="ORF">LMG32879_002180</name>
</gene>
<dbReference type="AlphaFoldDB" id="A0AA35Y4Q1"/>
<comment type="caution">
    <text evidence="1">The sequence shown here is derived from an EMBL/GenBank/DDBJ whole genome shotgun (WGS) entry which is preliminary data.</text>
</comment>